<protein>
    <recommendedName>
        <fullName evidence="6">Mutator family transposase</fullName>
    </recommendedName>
</protein>
<keyword evidence="5 6" id="KW-0233">DNA recombination</keyword>
<dbReference type="GO" id="GO:0004803">
    <property type="term" value="F:transposase activity"/>
    <property type="evidence" value="ECO:0007669"/>
    <property type="project" value="UniProtKB-UniRule"/>
</dbReference>
<dbReference type="GO" id="GO:0003677">
    <property type="term" value="F:DNA binding"/>
    <property type="evidence" value="ECO:0007669"/>
    <property type="project" value="UniProtKB-UniRule"/>
</dbReference>
<dbReference type="GO" id="GO:0006313">
    <property type="term" value="P:DNA transposition"/>
    <property type="evidence" value="ECO:0007669"/>
    <property type="project" value="UniProtKB-UniRule"/>
</dbReference>
<keyword evidence="4 6" id="KW-0238">DNA-binding</keyword>
<dbReference type="InterPro" id="IPR001207">
    <property type="entry name" value="Transposase_mutator"/>
</dbReference>
<sequence>MEKQTFDFEAFKKEAASRLKKGETLLGRDGVFTPLLKEFLEEALEGELEAHIDQTPEPYRKNGKGRKRVKTPVGNIEIATPRDRNGTFEPEIIPKRHKTLGVDLDRQIIALYARGASYADIRDHLMDMYGLEASPATISRVTDKILPLISEWRNRPLEAVYPFVWLDAIHYKVRYEGREVSRAVYCIIGINQEGYKELLGMYIGEQEGARFWLSVLTDLQSRGVEDILIACIDNLQGFAEAIQSIYPRTEVQLCVVHQIRNSQKYLSYKDVKPFMKDLGAVYRAATKEGAERGLDALAKNWGERYPKVIESWRRNWDRLSCYYQYNRDIRRIIYTTNIIEGFHRQLRTVTKSKGAFQSEEALMKLLFLAQDHITAKWTKPVFNWNQTLAQLSILFPDRLKLDL</sequence>
<dbReference type="Pfam" id="PF00872">
    <property type="entry name" value="Transposase_mut"/>
    <property type="match status" value="1"/>
</dbReference>
<dbReference type="PANTHER" id="PTHR33217:SF8">
    <property type="entry name" value="MUTATOR FAMILY TRANSPOSASE"/>
    <property type="match status" value="1"/>
</dbReference>
<organism evidence="7 8">
    <name type="scientific">Cnuella takakiae</name>
    <dbReference type="NCBI Taxonomy" id="1302690"/>
    <lineage>
        <taxon>Bacteria</taxon>
        <taxon>Pseudomonadati</taxon>
        <taxon>Bacteroidota</taxon>
        <taxon>Chitinophagia</taxon>
        <taxon>Chitinophagales</taxon>
        <taxon>Chitinophagaceae</taxon>
        <taxon>Cnuella</taxon>
    </lineage>
</organism>
<evidence type="ECO:0000256" key="5">
    <source>
        <dbReference type="ARBA" id="ARBA00023172"/>
    </source>
</evidence>
<comment type="function">
    <text evidence="1 6">Required for the transposition of the insertion element.</text>
</comment>
<keyword evidence="6" id="KW-0814">Transposable element</keyword>
<dbReference type="EMBL" id="FQUO01000005">
    <property type="protein sequence ID" value="SHF15961.1"/>
    <property type="molecule type" value="Genomic_DNA"/>
</dbReference>
<dbReference type="PANTHER" id="PTHR33217">
    <property type="entry name" value="TRANSPOSASE FOR INSERTION SEQUENCE ELEMENT IS1081"/>
    <property type="match status" value="1"/>
</dbReference>
<evidence type="ECO:0000256" key="1">
    <source>
        <dbReference type="ARBA" id="ARBA00002190"/>
    </source>
</evidence>
<dbReference type="AlphaFoldDB" id="A0A1M4ZD65"/>
<evidence type="ECO:0000313" key="8">
    <source>
        <dbReference type="Proteomes" id="UP000184368"/>
    </source>
</evidence>
<dbReference type="NCBIfam" id="NF033543">
    <property type="entry name" value="transpos_IS256"/>
    <property type="match status" value="1"/>
</dbReference>
<keyword evidence="8" id="KW-1185">Reference proteome</keyword>
<evidence type="ECO:0000313" key="7">
    <source>
        <dbReference type="EMBL" id="SHF15961.1"/>
    </source>
</evidence>
<evidence type="ECO:0000256" key="6">
    <source>
        <dbReference type="RuleBase" id="RU365089"/>
    </source>
</evidence>
<dbReference type="RefSeq" id="WP_073041925.1">
    <property type="nucleotide sequence ID" value="NZ_FQUO01000005.1"/>
</dbReference>
<comment type="similarity">
    <text evidence="2 6">Belongs to the transposase mutator family.</text>
</comment>
<evidence type="ECO:0000256" key="2">
    <source>
        <dbReference type="ARBA" id="ARBA00010961"/>
    </source>
</evidence>
<evidence type="ECO:0000256" key="3">
    <source>
        <dbReference type="ARBA" id="ARBA00022578"/>
    </source>
</evidence>
<gene>
    <name evidence="7" type="ORF">SAMN05444008_105180</name>
</gene>
<dbReference type="Proteomes" id="UP000184368">
    <property type="component" value="Unassembled WGS sequence"/>
</dbReference>
<evidence type="ECO:0000256" key="4">
    <source>
        <dbReference type="ARBA" id="ARBA00023125"/>
    </source>
</evidence>
<proteinExistence type="inferred from homology"/>
<name>A0A1M4ZD65_9BACT</name>
<accession>A0A1M4ZD65</accession>
<keyword evidence="3 6" id="KW-0815">Transposition</keyword>
<reference evidence="7 8" key="1">
    <citation type="submission" date="2016-11" db="EMBL/GenBank/DDBJ databases">
        <authorList>
            <person name="Jaros S."/>
            <person name="Januszkiewicz K."/>
            <person name="Wedrychowicz H."/>
        </authorList>
    </citation>
    <scope>NUCLEOTIDE SEQUENCE [LARGE SCALE GENOMIC DNA]</scope>
    <source>
        <strain evidence="7 8">DSM 26897</strain>
    </source>
</reference>